<dbReference type="AlphaFoldDB" id="A0A0C3SBI7"/>
<evidence type="ECO:0008006" key="5">
    <source>
        <dbReference type="Google" id="ProtNLM"/>
    </source>
</evidence>
<dbReference type="EMBL" id="KN840458">
    <property type="protein sequence ID" value="KIP10067.1"/>
    <property type="molecule type" value="Genomic_DNA"/>
</dbReference>
<evidence type="ECO:0000313" key="4">
    <source>
        <dbReference type="Proteomes" id="UP000053257"/>
    </source>
</evidence>
<keyword evidence="2" id="KW-0812">Transmembrane</keyword>
<dbReference type="STRING" id="745531.A0A0C3SBI7"/>
<dbReference type="OrthoDB" id="2576334at2759"/>
<keyword evidence="4" id="KW-1185">Reference proteome</keyword>
<gene>
    <name evidence="3" type="ORF">PHLGIDRAFT_85480</name>
</gene>
<dbReference type="HOGENOM" id="CLU_584085_0_0_1"/>
<proteinExistence type="predicted"/>
<feature type="region of interest" description="Disordered" evidence="1">
    <location>
        <begin position="417"/>
        <end position="439"/>
    </location>
</feature>
<evidence type="ECO:0000313" key="3">
    <source>
        <dbReference type="EMBL" id="KIP10067.1"/>
    </source>
</evidence>
<feature type="transmembrane region" description="Helical" evidence="2">
    <location>
        <begin position="313"/>
        <end position="338"/>
    </location>
</feature>
<dbReference type="Proteomes" id="UP000053257">
    <property type="component" value="Unassembled WGS sequence"/>
</dbReference>
<organism evidence="3 4">
    <name type="scientific">Phlebiopsis gigantea (strain 11061_1 CR5-6)</name>
    <name type="common">White-rot fungus</name>
    <name type="synonym">Peniophora gigantea</name>
    <dbReference type="NCBI Taxonomy" id="745531"/>
    <lineage>
        <taxon>Eukaryota</taxon>
        <taxon>Fungi</taxon>
        <taxon>Dikarya</taxon>
        <taxon>Basidiomycota</taxon>
        <taxon>Agaricomycotina</taxon>
        <taxon>Agaricomycetes</taxon>
        <taxon>Polyporales</taxon>
        <taxon>Phanerochaetaceae</taxon>
        <taxon>Phlebiopsis</taxon>
    </lineage>
</organism>
<keyword evidence="2" id="KW-0472">Membrane</keyword>
<reference evidence="3 4" key="1">
    <citation type="journal article" date="2014" name="PLoS Genet.">
        <title>Analysis of the Phlebiopsis gigantea genome, transcriptome and secretome provides insight into its pioneer colonization strategies of wood.</title>
        <authorList>
            <person name="Hori C."/>
            <person name="Ishida T."/>
            <person name="Igarashi K."/>
            <person name="Samejima M."/>
            <person name="Suzuki H."/>
            <person name="Master E."/>
            <person name="Ferreira P."/>
            <person name="Ruiz-Duenas F.J."/>
            <person name="Held B."/>
            <person name="Canessa P."/>
            <person name="Larrondo L.F."/>
            <person name="Schmoll M."/>
            <person name="Druzhinina I.S."/>
            <person name="Kubicek C.P."/>
            <person name="Gaskell J.A."/>
            <person name="Kersten P."/>
            <person name="St John F."/>
            <person name="Glasner J."/>
            <person name="Sabat G."/>
            <person name="Splinter BonDurant S."/>
            <person name="Syed K."/>
            <person name="Yadav J."/>
            <person name="Mgbeahuruike A.C."/>
            <person name="Kovalchuk A."/>
            <person name="Asiegbu F.O."/>
            <person name="Lackner G."/>
            <person name="Hoffmeister D."/>
            <person name="Rencoret J."/>
            <person name="Gutierrez A."/>
            <person name="Sun H."/>
            <person name="Lindquist E."/>
            <person name="Barry K."/>
            <person name="Riley R."/>
            <person name="Grigoriev I.V."/>
            <person name="Henrissat B."/>
            <person name="Kues U."/>
            <person name="Berka R.M."/>
            <person name="Martinez A.T."/>
            <person name="Covert S.F."/>
            <person name="Blanchette R.A."/>
            <person name="Cullen D."/>
        </authorList>
    </citation>
    <scope>NUCLEOTIDE SEQUENCE [LARGE SCALE GENOMIC DNA]</scope>
    <source>
        <strain evidence="3 4">11061_1 CR5-6</strain>
    </source>
</reference>
<sequence>MASYNHTIDDADPVFKYYPYSDGDDAGGWAPYFAGSGGFRNIQNEPGDYATGQSLHYTAFSGSSVALEFHGTGVYLFGSANCTYDVTIDDSAVGTGLKSTTDVLFSSNGLSLGTHLLNLTVHASKQNQFALDNAVVTDNLPSGVDALVPVVYDNTNATLQYSGSWEVNSNYQIPSKAAPRPYHQTSVSMASVSLNFTGAAIAINGAQNWGHWTYNVILDGVQRQYNASTFWLVGDTQLFWESGLDPTESHHIEIINAAAAGMVMSLNDFTVYAPNTPSVSLASTSSSVPPSSTQSATYSTSISATSSSSSSKVSVGVIAGPVVAGVVLLVFIIAGLIWSRRHRRQEPIQDPPENMPAPYYADYPRPIVGEKSGQTVLLPPSISQPEQTYQGLHLAASSETAQGTLYPYSTYSADSRTQSRTHLLQSASPPTSVQGQQSVDVERIIELIAQRIDRPPPSSGEAPPQYPH</sequence>
<evidence type="ECO:0000256" key="1">
    <source>
        <dbReference type="SAM" id="MobiDB-lite"/>
    </source>
</evidence>
<dbReference type="Gene3D" id="2.60.120.260">
    <property type="entry name" value="Galactose-binding domain-like"/>
    <property type="match status" value="2"/>
</dbReference>
<evidence type="ECO:0000256" key="2">
    <source>
        <dbReference type="SAM" id="Phobius"/>
    </source>
</evidence>
<feature type="region of interest" description="Disordered" evidence="1">
    <location>
        <begin position="449"/>
        <end position="468"/>
    </location>
</feature>
<protein>
    <recommendedName>
        <fullName evidence="5">Transmembrane protein</fullName>
    </recommendedName>
</protein>
<keyword evidence="2" id="KW-1133">Transmembrane helix</keyword>
<name>A0A0C3SBI7_PHLG1</name>
<accession>A0A0C3SBI7</accession>